<keyword evidence="3" id="KW-1185">Reference proteome</keyword>
<organism evidence="2 3">
    <name type="scientific">Portunus trituberculatus</name>
    <name type="common">Swimming crab</name>
    <name type="synonym">Neptunus trituberculatus</name>
    <dbReference type="NCBI Taxonomy" id="210409"/>
    <lineage>
        <taxon>Eukaryota</taxon>
        <taxon>Metazoa</taxon>
        <taxon>Ecdysozoa</taxon>
        <taxon>Arthropoda</taxon>
        <taxon>Crustacea</taxon>
        <taxon>Multicrustacea</taxon>
        <taxon>Malacostraca</taxon>
        <taxon>Eumalacostraca</taxon>
        <taxon>Eucarida</taxon>
        <taxon>Decapoda</taxon>
        <taxon>Pleocyemata</taxon>
        <taxon>Brachyura</taxon>
        <taxon>Eubrachyura</taxon>
        <taxon>Portunoidea</taxon>
        <taxon>Portunidae</taxon>
        <taxon>Portuninae</taxon>
        <taxon>Portunus</taxon>
    </lineage>
</organism>
<feature type="compositionally biased region" description="Low complexity" evidence="1">
    <location>
        <begin position="13"/>
        <end position="23"/>
    </location>
</feature>
<dbReference type="AlphaFoldDB" id="A0A5B7KD45"/>
<dbReference type="EMBL" id="VSRR010152100">
    <property type="protein sequence ID" value="MPD06603.1"/>
    <property type="molecule type" value="Genomic_DNA"/>
</dbReference>
<feature type="region of interest" description="Disordered" evidence="1">
    <location>
        <begin position="1"/>
        <end position="97"/>
    </location>
</feature>
<feature type="compositionally biased region" description="Polar residues" evidence="1">
    <location>
        <begin position="82"/>
        <end position="97"/>
    </location>
</feature>
<dbReference type="Proteomes" id="UP000324222">
    <property type="component" value="Unassembled WGS sequence"/>
</dbReference>
<comment type="caution">
    <text evidence="2">The sequence shown here is derived from an EMBL/GenBank/DDBJ whole genome shotgun (WGS) entry which is preliminary data.</text>
</comment>
<protein>
    <submittedName>
        <fullName evidence="2">Uncharacterized protein</fullName>
    </submittedName>
</protein>
<evidence type="ECO:0000313" key="2">
    <source>
        <dbReference type="EMBL" id="MPD06603.1"/>
    </source>
</evidence>
<gene>
    <name evidence="2" type="ORF">E2C01_102423</name>
</gene>
<name>A0A5B7KD45_PORTR</name>
<evidence type="ECO:0000313" key="3">
    <source>
        <dbReference type="Proteomes" id="UP000324222"/>
    </source>
</evidence>
<evidence type="ECO:0000256" key="1">
    <source>
        <dbReference type="SAM" id="MobiDB-lite"/>
    </source>
</evidence>
<proteinExistence type="predicted"/>
<reference evidence="2 3" key="1">
    <citation type="submission" date="2019-05" db="EMBL/GenBank/DDBJ databases">
        <title>Another draft genome of Portunus trituberculatus and its Hox gene families provides insights of decapod evolution.</title>
        <authorList>
            <person name="Jeong J.-H."/>
            <person name="Song I."/>
            <person name="Kim S."/>
            <person name="Choi T."/>
            <person name="Kim D."/>
            <person name="Ryu S."/>
            <person name="Kim W."/>
        </authorList>
    </citation>
    <scope>NUCLEOTIDE SEQUENCE [LARGE SCALE GENOMIC DNA]</scope>
    <source>
        <tissue evidence="2">Muscle</tissue>
    </source>
</reference>
<feature type="compositionally biased region" description="Basic and acidic residues" evidence="1">
    <location>
        <begin position="51"/>
        <end position="69"/>
    </location>
</feature>
<accession>A0A5B7KD45</accession>
<sequence length="97" mass="11176">MLKQSKPRNVILTRKQQQTTTKQNKTRRHQERITKEAEIAEDTSNFPQLESKQETTHIKKKEEEERIQKSQEIFTPAAHPIPQTTTPSSALPSPAQS</sequence>